<proteinExistence type="predicted"/>
<dbReference type="OrthoDB" id="998090at2"/>
<keyword evidence="3" id="KW-1185">Reference proteome</keyword>
<dbReference type="STRING" id="1121485.GCA_000426485_00392"/>
<dbReference type="RefSeq" id="WP_051290853.1">
    <property type="nucleotide sequence ID" value="NZ_JAWZLG010000017.1"/>
</dbReference>
<feature type="signal peptide" evidence="1">
    <location>
        <begin position="1"/>
        <end position="23"/>
    </location>
</feature>
<feature type="chain" id="PRO_5021473197" description="C1q domain-containing protein" evidence="1">
    <location>
        <begin position="24"/>
        <end position="274"/>
    </location>
</feature>
<evidence type="ECO:0000313" key="2">
    <source>
        <dbReference type="EMBL" id="TFD95983.1"/>
    </source>
</evidence>
<comment type="caution">
    <text evidence="2">The sequence shown here is derived from an EMBL/GenBank/DDBJ whole genome shotgun (WGS) entry which is preliminary data.</text>
</comment>
<name>A0A4Y8L011_9BACT</name>
<evidence type="ECO:0008006" key="4">
    <source>
        <dbReference type="Google" id="ProtNLM"/>
    </source>
</evidence>
<sequence>MKTLRFIATIIIAQMSYTSLTVAQSVGINTNNPLQLLHIDGKKNTTTSTTDSDEEIADDIVITNTGNVGLGILNPTNKLHIDSRSKSNPTLPIAGFRLQDGSEAPNRALTSDANGFASWVPVDFTGYTIIPYERKEVTFSIPPGLGSIYIYSGLYIDFPVPGKYLISIGAKVETNRTGTEQAIFGYLKPSSNPSDPESYSGAFPVLVSNRSARNENRIILCQEIEITAGALRAYLILEYFNTNYTADGNIFTSWGNGGLPPEAHRTGGSFVKIN</sequence>
<dbReference type="AlphaFoldDB" id="A0A4Y8L011"/>
<organism evidence="2 3">
    <name type="scientific">Dysgonomonas capnocytophagoides</name>
    <dbReference type="NCBI Taxonomy" id="45254"/>
    <lineage>
        <taxon>Bacteria</taxon>
        <taxon>Pseudomonadati</taxon>
        <taxon>Bacteroidota</taxon>
        <taxon>Bacteroidia</taxon>
        <taxon>Bacteroidales</taxon>
        <taxon>Dysgonomonadaceae</taxon>
        <taxon>Dysgonomonas</taxon>
    </lineage>
</organism>
<keyword evidence="1" id="KW-0732">Signal</keyword>
<gene>
    <name evidence="2" type="ORF">E2605_10305</name>
</gene>
<dbReference type="EMBL" id="SOML01000006">
    <property type="protein sequence ID" value="TFD95983.1"/>
    <property type="molecule type" value="Genomic_DNA"/>
</dbReference>
<reference evidence="2 3" key="1">
    <citation type="submission" date="2019-03" db="EMBL/GenBank/DDBJ databases">
        <title>San Antonio Military Medical Center submission to MRSN (WRAIR), pending publication.</title>
        <authorList>
            <person name="Blyth D.M."/>
            <person name="Mccarthy S.L."/>
            <person name="Schall S.E."/>
            <person name="Stam J.A."/>
            <person name="Ong A.C."/>
            <person name="Mcgann P.T."/>
        </authorList>
    </citation>
    <scope>NUCLEOTIDE SEQUENCE [LARGE SCALE GENOMIC DNA]</scope>
    <source>
        <strain evidence="2 3">MRSN571793</strain>
    </source>
</reference>
<evidence type="ECO:0000256" key="1">
    <source>
        <dbReference type="SAM" id="SignalP"/>
    </source>
</evidence>
<protein>
    <recommendedName>
        <fullName evidence="4">C1q domain-containing protein</fullName>
    </recommendedName>
</protein>
<accession>A0A4Y8L011</accession>
<dbReference type="Proteomes" id="UP000297861">
    <property type="component" value="Unassembled WGS sequence"/>
</dbReference>
<evidence type="ECO:0000313" key="3">
    <source>
        <dbReference type="Proteomes" id="UP000297861"/>
    </source>
</evidence>